<dbReference type="EMBL" id="CALNXI010000049">
    <property type="protein sequence ID" value="CAH3016853.1"/>
    <property type="molecule type" value="Genomic_DNA"/>
</dbReference>
<protein>
    <submittedName>
        <fullName evidence="1">Uncharacterized protein</fullName>
    </submittedName>
</protein>
<name>A0ABN8LIF6_9CNID</name>
<keyword evidence="2" id="KW-1185">Reference proteome</keyword>
<accession>A0ABN8LIF6</accession>
<evidence type="ECO:0000313" key="2">
    <source>
        <dbReference type="Proteomes" id="UP001159427"/>
    </source>
</evidence>
<dbReference type="Proteomes" id="UP001159427">
    <property type="component" value="Unassembled WGS sequence"/>
</dbReference>
<organism evidence="1 2">
    <name type="scientific">Porites evermanni</name>
    <dbReference type="NCBI Taxonomy" id="104178"/>
    <lineage>
        <taxon>Eukaryota</taxon>
        <taxon>Metazoa</taxon>
        <taxon>Cnidaria</taxon>
        <taxon>Anthozoa</taxon>
        <taxon>Hexacorallia</taxon>
        <taxon>Scleractinia</taxon>
        <taxon>Fungiina</taxon>
        <taxon>Poritidae</taxon>
        <taxon>Porites</taxon>
    </lineage>
</organism>
<gene>
    <name evidence="1" type="ORF">PEVE_00033085</name>
</gene>
<proteinExistence type="predicted"/>
<comment type="caution">
    <text evidence="1">The sequence shown here is derived from an EMBL/GenBank/DDBJ whole genome shotgun (WGS) entry which is preliminary data.</text>
</comment>
<evidence type="ECO:0000313" key="1">
    <source>
        <dbReference type="EMBL" id="CAH3016853.1"/>
    </source>
</evidence>
<reference evidence="1 2" key="1">
    <citation type="submission" date="2022-05" db="EMBL/GenBank/DDBJ databases">
        <authorList>
            <consortium name="Genoscope - CEA"/>
            <person name="William W."/>
        </authorList>
    </citation>
    <scope>NUCLEOTIDE SEQUENCE [LARGE SCALE GENOMIC DNA]</scope>
</reference>
<sequence>MGIHDCVGDQGHMYMFGTPTRYPPSFIRISKKTEVEQDHQIVSYSDGCPGQNQNQTLFLFLAHVQRSGMYAINTW</sequence>